<gene>
    <name evidence="7" type="ORF">PHJA_000304600</name>
</gene>
<proteinExistence type="inferred from homology"/>
<comment type="similarity">
    <text evidence="1">Belongs to the peptidase A1 family.</text>
</comment>
<dbReference type="EMBL" id="BMAC01000031">
    <property type="protein sequence ID" value="GFP81613.1"/>
    <property type="molecule type" value="Genomic_DNA"/>
</dbReference>
<evidence type="ECO:0000313" key="8">
    <source>
        <dbReference type="Proteomes" id="UP000653305"/>
    </source>
</evidence>
<reference evidence="7" key="1">
    <citation type="submission" date="2020-07" db="EMBL/GenBank/DDBJ databases">
        <title>Ethylene signaling mediates host invasion by parasitic plants.</title>
        <authorList>
            <person name="Yoshida S."/>
        </authorList>
    </citation>
    <scope>NUCLEOTIDE SEQUENCE</scope>
    <source>
        <strain evidence="7">Okayama</strain>
    </source>
</reference>
<dbReference type="Pfam" id="PF14543">
    <property type="entry name" value="TAXi_N"/>
    <property type="match status" value="1"/>
</dbReference>
<keyword evidence="3" id="KW-0064">Aspartyl protease</keyword>
<dbReference type="PANTHER" id="PTHR47967">
    <property type="entry name" value="OS07G0603500 PROTEIN-RELATED"/>
    <property type="match status" value="1"/>
</dbReference>
<dbReference type="SUPFAM" id="SSF50630">
    <property type="entry name" value="Acid proteases"/>
    <property type="match status" value="1"/>
</dbReference>
<evidence type="ECO:0000313" key="7">
    <source>
        <dbReference type="EMBL" id="GFP81613.1"/>
    </source>
</evidence>
<dbReference type="OrthoDB" id="1739127at2759"/>
<evidence type="ECO:0000259" key="6">
    <source>
        <dbReference type="PROSITE" id="PS51767"/>
    </source>
</evidence>
<organism evidence="7 8">
    <name type="scientific">Phtheirospermum japonicum</name>
    <dbReference type="NCBI Taxonomy" id="374723"/>
    <lineage>
        <taxon>Eukaryota</taxon>
        <taxon>Viridiplantae</taxon>
        <taxon>Streptophyta</taxon>
        <taxon>Embryophyta</taxon>
        <taxon>Tracheophyta</taxon>
        <taxon>Spermatophyta</taxon>
        <taxon>Magnoliopsida</taxon>
        <taxon>eudicotyledons</taxon>
        <taxon>Gunneridae</taxon>
        <taxon>Pentapetalae</taxon>
        <taxon>asterids</taxon>
        <taxon>lamiids</taxon>
        <taxon>Lamiales</taxon>
        <taxon>Orobanchaceae</taxon>
        <taxon>Orobanchaceae incertae sedis</taxon>
        <taxon>Phtheirospermum</taxon>
    </lineage>
</organism>
<dbReference type="GO" id="GO:0006508">
    <property type="term" value="P:proteolysis"/>
    <property type="evidence" value="ECO:0007669"/>
    <property type="project" value="UniProtKB-KW"/>
</dbReference>
<evidence type="ECO:0000256" key="1">
    <source>
        <dbReference type="ARBA" id="ARBA00007447"/>
    </source>
</evidence>
<keyword evidence="8" id="KW-1185">Reference proteome</keyword>
<evidence type="ECO:0000256" key="4">
    <source>
        <dbReference type="ARBA" id="ARBA00022801"/>
    </source>
</evidence>
<dbReference type="PROSITE" id="PS51767">
    <property type="entry name" value="PEPTIDASE_A1"/>
    <property type="match status" value="1"/>
</dbReference>
<dbReference type="InterPro" id="IPR033121">
    <property type="entry name" value="PEPTIDASE_A1"/>
</dbReference>
<evidence type="ECO:0000256" key="5">
    <source>
        <dbReference type="ARBA" id="ARBA00023180"/>
    </source>
</evidence>
<dbReference type="InterPro" id="IPR034161">
    <property type="entry name" value="Pepsin-like_plant"/>
</dbReference>
<sequence length="333" mass="37329">MDTGSSLVWLQCEGCTKCFDQTPKPFPNQNSVSFRPILDRNVPKPYNEIYADGSSTSGILARETFYLKSKSGKVSRIPNVRFGCGLHNDVSFKTKTNGNNKIAGTMGLGWKDSSFVGQTGPKTNGKFSYCLPLLSGKSSNTYLKFGDDSICLLKSTKKTPLYRINGTDPYFVDLQGISINKTRLKINPNVFAFNNSSGPGCVIDTGTPYSRIKTAAFEILKQEMGNYLSRVQGMKRISGGWSELELCYERGKEIRGFHNLPDVTFHLRGSKADFVMKPEAVFDVFSRNRVCLVMVRDDRMSIIGAHQQTNQRITYDIKKKQLVFYRQDCAKNS</sequence>
<dbReference type="InterPro" id="IPR032861">
    <property type="entry name" value="TAXi_N"/>
</dbReference>
<evidence type="ECO:0000256" key="3">
    <source>
        <dbReference type="ARBA" id="ARBA00022750"/>
    </source>
</evidence>
<feature type="domain" description="Peptidase A1" evidence="6">
    <location>
        <begin position="1"/>
        <end position="325"/>
    </location>
</feature>
<keyword evidence="5" id="KW-0325">Glycoprotein</keyword>
<dbReference type="InterPro" id="IPR032799">
    <property type="entry name" value="TAXi_C"/>
</dbReference>
<dbReference type="InterPro" id="IPR051708">
    <property type="entry name" value="Plant_Aspart_Prot_A1"/>
</dbReference>
<keyword evidence="4" id="KW-0378">Hydrolase</keyword>
<dbReference type="Pfam" id="PF14541">
    <property type="entry name" value="TAXi_C"/>
    <property type="match status" value="1"/>
</dbReference>
<comment type="caution">
    <text evidence="7">The sequence shown here is derived from an EMBL/GenBank/DDBJ whole genome shotgun (WGS) entry which is preliminary data.</text>
</comment>
<dbReference type="GO" id="GO:0004190">
    <property type="term" value="F:aspartic-type endopeptidase activity"/>
    <property type="evidence" value="ECO:0007669"/>
    <property type="project" value="UniProtKB-KW"/>
</dbReference>
<dbReference type="GO" id="GO:0005576">
    <property type="term" value="C:extracellular region"/>
    <property type="evidence" value="ECO:0007669"/>
    <property type="project" value="TreeGrafter"/>
</dbReference>
<keyword evidence="2" id="KW-0645">Protease</keyword>
<name>A0A830BB55_9LAMI</name>
<protein>
    <submittedName>
        <fullName evidence="7">Aspartic proteinase nepenthesin-1</fullName>
    </submittedName>
</protein>
<dbReference type="Proteomes" id="UP000653305">
    <property type="component" value="Unassembled WGS sequence"/>
</dbReference>
<accession>A0A830BB55</accession>
<evidence type="ECO:0000256" key="2">
    <source>
        <dbReference type="ARBA" id="ARBA00022670"/>
    </source>
</evidence>
<dbReference type="CDD" id="cd05476">
    <property type="entry name" value="pepsin_A_like_plant"/>
    <property type="match status" value="1"/>
</dbReference>
<dbReference type="Gene3D" id="2.40.70.10">
    <property type="entry name" value="Acid Proteases"/>
    <property type="match status" value="2"/>
</dbReference>
<dbReference type="PANTHER" id="PTHR47967:SF125">
    <property type="entry name" value="PEPTIDASE A1 DOMAIN-CONTAINING PROTEIN"/>
    <property type="match status" value="1"/>
</dbReference>
<dbReference type="InterPro" id="IPR021109">
    <property type="entry name" value="Peptidase_aspartic_dom_sf"/>
</dbReference>
<dbReference type="AlphaFoldDB" id="A0A830BB55"/>